<feature type="transmembrane region" description="Helical" evidence="6">
    <location>
        <begin position="14"/>
        <end position="38"/>
    </location>
</feature>
<evidence type="ECO:0000256" key="3">
    <source>
        <dbReference type="ARBA" id="ARBA00022692"/>
    </source>
</evidence>
<dbReference type="Proteomes" id="UP001597343">
    <property type="component" value="Unassembled WGS sequence"/>
</dbReference>
<reference evidence="8" key="1">
    <citation type="journal article" date="2019" name="Int. J. Syst. Evol. Microbiol.">
        <title>The Global Catalogue of Microorganisms (GCM) 10K type strain sequencing project: providing services to taxonomists for standard genome sequencing and annotation.</title>
        <authorList>
            <consortium name="The Broad Institute Genomics Platform"/>
            <consortium name="The Broad Institute Genome Sequencing Center for Infectious Disease"/>
            <person name="Wu L."/>
            <person name="Ma J."/>
        </authorList>
    </citation>
    <scope>NUCLEOTIDE SEQUENCE [LARGE SCALE GENOMIC DNA]</scope>
    <source>
        <strain evidence="8">CGMCC 1.13574</strain>
    </source>
</reference>
<evidence type="ECO:0000256" key="5">
    <source>
        <dbReference type="ARBA" id="ARBA00023136"/>
    </source>
</evidence>
<evidence type="ECO:0000256" key="4">
    <source>
        <dbReference type="ARBA" id="ARBA00022989"/>
    </source>
</evidence>
<dbReference type="InterPro" id="IPR022324">
    <property type="entry name" value="Bacilysin_exporter_BacE_put"/>
</dbReference>
<gene>
    <name evidence="7" type="ORF">ACFSOY_10315</name>
</gene>
<keyword evidence="5 6" id="KW-0472">Membrane</keyword>
<evidence type="ECO:0000313" key="7">
    <source>
        <dbReference type="EMBL" id="MFD2170394.1"/>
    </source>
</evidence>
<organism evidence="7 8">
    <name type="scientific">Tumebacillus lipolyticus</name>
    <dbReference type="NCBI Taxonomy" id="1280370"/>
    <lineage>
        <taxon>Bacteria</taxon>
        <taxon>Bacillati</taxon>
        <taxon>Bacillota</taxon>
        <taxon>Bacilli</taxon>
        <taxon>Bacillales</taxon>
        <taxon>Alicyclobacillaceae</taxon>
        <taxon>Tumebacillus</taxon>
    </lineage>
</organism>
<feature type="transmembrane region" description="Helical" evidence="6">
    <location>
        <begin position="102"/>
        <end position="123"/>
    </location>
</feature>
<dbReference type="PRINTS" id="PR01988">
    <property type="entry name" value="EXPORTERBACE"/>
</dbReference>
<evidence type="ECO:0000313" key="8">
    <source>
        <dbReference type="Proteomes" id="UP001597343"/>
    </source>
</evidence>
<feature type="transmembrane region" description="Helical" evidence="6">
    <location>
        <begin position="287"/>
        <end position="305"/>
    </location>
</feature>
<accession>A0ABW4ZXW7</accession>
<name>A0ABW4ZXW7_9BACL</name>
<keyword evidence="3 6" id="KW-0812">Transmembrane</keyword>
<feature type="transmembrane region" description="Helical" evidence="6">
    <location>
        <begin position="347"/>
        <end position="371"/>
    </location>
</feature>
<dbReference type="InterPro" id="IPR036259">
    <property type="entry name" value="MFS_trans_sf"/>
</dbReference>
<dbReference type="PANTHER" id="PTHR23513">
    <property type="entry name" value="INTEGRAL MEMBRANE EFFLUX PROTEIN-RELATED"/>
    <property type="match status" value="1"/>
</dbReference>
<feature type="transmembrane region" description="Helical" evidence="6">
    <location>
        <begin position="377"/>
        <end position="398"/>
    </location>
</feature>
<keyword evidence="8" id="KW-1185">Reference proteome</keyword>
<feature type="transmembrane region" description="Helical" evidence="6">
    <location>
        <begin position="144"/>
        <end position="166"/>
    </location>
</feature>
<feature type="transmembrane region" description="Helical" evidence="6">
    <location>
        <begin position="311"/>
        <end position="335"/>
    </location>
</feature>
<dbReference type="Pfam" id="PF07690">
    <property type="entry name" value="MFS_1"/>
    <property type="match status" value="1"/>
</dbReference>
<dbReference type="InterPro" id="IPR011701">
    <property type="entry name" value="MFS"/>
</dbReference>
<dbReference type="PANTHER" id="PTHR23513:SF6">
    <property type="entry name" value="MAJOR FACILITATOR SUPERFAMILY ASSOCIATED DOMAIN-CONTAINING PROTEIN"/>
    <property type="match status" value="1"/>
</dbReference>
<feature type="transmembrane region" description="Helical" evidence="6">
    <location>
        <begin position="221"/>
        <end position="248"/>
    </location>
</feature>
<evidence type="ECO:0000256" key="1">
    <source>
        <dbReference type="ARBA" id="ARBA00004651"/>
    </source>
</evidence>
<feature type="transmembrane region" description="Helical" evidence="6">
    <location>
        <begin position="50"/>
        <end position="71"/>
    </location>
</feature>
<feature type="transmembrane region" description="Helical" evidence="6">
    <location>
        <begin position="260"/>
        <end position="280"/>
    </location>
</feature>
<dbReference type="SUPFAM" id="SSF103473">
    <property type="entry name" value="MFS general substrate transporter"/>
    <property type="match status" value="1"/>
</dbReference>
<sequence length="412" mass="44445">MKASWKRVMISQDYFLLLISRFISQLGDKMFIPAILWLSLTGEDGSSQRLGIVSVALVIAPLVSALVGVYVDRLPKKTVMIVSDLLRFLLCVMLFLNQWQGGYFWFLVVGVVLIEIIGQFFALSSASMLPSLVKKEELIKANSFFSTTDTLTSLIGYSLGGVLITLLGSSMLILLNGVSFALSGLLLVGLPKAIASIDKQVRIGFFQEFASGLRFTFRSRLLLNLLMMGFILNTVSASLEMLVTIWSYDVLDVGATGYGLLNTLIMVGALVGGLSMNLSFMKQIGVAKLYSGMTVIFGSLFALMALFDTLWVSMCAFLMVGICFSVTSVSFSTLVMTHVGKSDLGKIFGLINTVSRGGQPMGISLVTALLLSYSVHSILFSIGAIIALGGVYLLLVLVPTAKSTAEIRSGLS</sequence>
<evidence type="ECO:0000256" key="6">
    <source>
        <dbReference type="SAM" id="Phobius"/>
    </source>
</evidence>
<dbReference type="EMBL" id="JBHUIO010000005">
    <property type="protein sequence ID" value="MFD2170394.1"/>
    <property type="molecule type" value="Genomic_DNA"/>
</dbReference>
<dbReference type="CDD" id="cd06173">
    <property type="entry name" value="MFS_MefA_like"/>
    <property type="match status" value="1"/>
</dbReference>
<keyword evidence="2" id="KW-1003">Cell membrane</keyword>
<evidence type="ECO:0000256" key="2">
    <source>
        <dbReference type="ARBA" id="ARBA00022475"/>
    </source>
</evidence>
<keyword evidence="4 6" id="KW-1133">Transmembrane helix</keyword>
<comment type="subcellular location">
    <subcellularLocation>
        <location evidence="1">Cell membrane</location>
        <topology evidence="1">Multi-pass membrane protein</topology>
    </subcellularLocation>
</comment>
<dbReference type="Gene3D" id="1.20.1250.20">
    <property type="entry name" value="MFS general substrate transporter like domains"/>
    <property type="match status" value="1"/>
</dbReference>
<proteinExistence type="predicted"/>
<comment type="caution">
    <text evidence="7">The sequence shown here is derived from an EMBL/GenBank/DDBJ whole genome shotgun (WGS) entry which is preliminary data.</text>
</comment>
<protein>
    <submittedName>
        <fullName evidence="7">MFS transporter</fullName>
    </submittedName>
</protein>
<dbReference type="RefSeq" id="WP_386046306.1">
    <property type="nucleotide sequence ID" value="NZ_JBHUIO010000005.1"/>
</dbReference>